<evidence type="ECO:0000313" key="2">
    <source>
        <dbReference type="EMBL" id="CCK80797.1"/>
    </source>
</evidence>
<keyword evidence="3" id="KW-1185">Reference proteome</keyword>
<evidence type="ECO:0000259" key="1">
    <source>
        <dbReference type="Pfam" id="PF04015"/>
    </source>
</evidence>
<reference evidence="2 3" key="1">
    <citation type="journal article" date="2013" name="Environ. Microbiol.">
        <title>Complete genome, catabolic sub-proteomes and key-metabolites of Desulfobacula toluolica Tol2, a marine, aromatic compound-degrading, sulfate-reducing bacterium.</title>
        <authorList>
            <person name="Wohlbrand L."/>
            <person name="Jacob J.H."/>
            <person name="Kube M."/>
            <person name="Mussmann M."/>
            <person name="Jarling R."/>
            <person name="Beck A."/>
            <person name="Amann R."/>
            <person name="Wilkes H."/>
            <person name="Reinhardt R."/>
            <person name="Rabus R."/>
        </authorList>
    </citation>
    <scope>NUCLEOTIDE SEQUENCE [LARGE SCALE GENOMIC DNA]</scope>
    <source>
        <strain evidence="3">DSM 7467 / Tol2</strain>
    </source>
</reference>
<proteinExistence type="predicted"/>
<organism evidence="2 3">
    <name type="scientific">Desulfobacula toluolica (strain DSM 7467 / Tol2)</name>
    <dbReference type="NCBI Taxonomy" id="651182"/>
    <lineage>
        <taxon>Bacteria</taxon>
        <taxon>Pseudomonadati</taxon>
        <taxon>Thermodesulfobacteriota</taxon>
        <taxon>Desulfobacteria</taxon>
        <taxon>Desulfobacterales</taxon>
        <taxon>Desulfobacteraceae</taxon>
        <taxon>Desulfobacula</taxon>
    </lineage>
</organism>
<dbReference type="EMBL" id="FO203503">
    <property type="protein sequence ID" value="CCK80797.1"/>
    <property type="molecule type" value="Genomic_DNA"/>
</dbReference>
<dbReference type="Proteomes" id="UP000007347">
    <property type="component" value="Chromosome"/>
</dbReference>
<sequence>MDLQQDASVLCEGSNGEYRICRSILELDRLINIPVLKGHCQTAMTCALKNLKGCIPNSEILRTSRRFRSLYLP</sequence>
<dbReference type="AlphaFoldDB" id="K0NPK0"/>
<feature type="domain" description="DUF362" evidence="1">
    <location>
        <begin position="10"/>
        <end position="59"/>
    </location>
</feature>
<name>K0NPK0_DESTT</name>
<gene>
    <name evidence="2" type="ordered locus">TOL2_C26380</name>
</gene>
<evidence type="ECO:0000313" key="3">
    <source>
        <dbReference type="Proteomes" id="UP000007347"/>
    </source>
</evidence>
<dbReference type="Pfam" id="PF04015">
    <property type="entry name" value="DUF362"/>
    <property type="match status" value="1"/>
</dbReference>
<dbReference type="PATRIC" id="fig|651182.5.peg.3106"/>
<accession>K0NPK0</accession>
<protein>
    <submittedName>
        <fullName evidence="2">Conserved uncharacterized protein, DUF362</fullName>
    </submittedName>
</protein>
<dbReference type="HOGENOM" id="CLU_2698694_0_0_7"/>
<dbReference type="InterPro" id="IPR007160">
    <property type="entry name" value="DUF362"/>
</dbReference>
<dbReference type="KEGG" id="dto:TOL2_C26380"/>